<dbReference type="InterPro" id="IPR041677">
    <property type="entry name" value="DNA2/NAM7_AAA_11"/>
</dbReference>
<feature type="domain" description="DNA2/NAM7 helicase-like C-terminal" evidence="24">
    <location>
        <begin position="1077"/>
        <end position="1280"/>
    </location>
</feature>
<keyword evidence="8" id="KW-0479">Metal-binding</keyword>
<keyword evidence="11" id="KW-0378">Hydrolase</keyword>
<feature type="compositionally biased region" description="Low complexity" evidence="21">
    <location>
        <begin position="79"/>
        <end position="88"/>
    </location>
</feature>
<sequence length="1351" mass="147335">MPDVAGADAFLADLLDGLDDSAFSSPTASGSFRPKQPATTTPAQTHSQPRKRLKVAQSVTAKLASSPSFRVHPSPSPLGPGTSPAPSTLLAIPPTPQPFWNDPFARRKLSPAAVVRRDGQPADENKAAELDATPTRAKRSRRHDPLSPVKKGALPAQNHATGRGLDVPAPKRVEIEIDEPQEPKRKALAEKGRNVGAPLPVVTLQAPLSDTSYFDDDFPLDEALWDDAPNTAAAKTSDTAQAKPVTTPRCRQFTRCTVEAIKEESDEQKLRKILSVSSDAFDDTRIVVLEDDWFDMLVRVGDTVNVLGEDGSYDLTCLEPVVISRSSRKLLVLHPDILVSSTKAADSSHCTRKAVLQELIRTVGETTPSLIYGNMLHSLMQACMLENRWDDSFRFEKIQQIVKDSGGQLWSVNVSFAKAQEELAERSKEFEAFADRFMGVQPKPGAFLSDSYANEADRSRLAIAAAVAEEEDIWSPRTGLKGKIDVTVLATLASAASIDHPAPIPFEIKTGRTNAGMEHRAQTMLYTLLLEDRYDQVVQTGLLMYTQSNDVFAVKRRENELRGLMQARNRFASHLHDRMTLSSTSAHTASKEPESAFGGSRARTTVSPAMSEGEPALQEMILSSSAPPVSVPATQDQSLLPPPIDEIRACRRCYAGHACWVFRRAAGGVDDTPADEELAQIHENAVGHLDDSEAAFFARWERLISFEEQEVARYKKEIWTLHAEERESLGRCLANMVVAEESIAATVQADEVPASTTAKSIHRFTYRMTRHPTQVSEGPASLLGGSISVNDPVVISLEDPPVLAIARGFVLSSSLYEVVLGLDRTITHLPQLASHSDGSPVYRIDRDELAVGMGRLRDNLLQLFYADAHTRRRKLVVGLAEPRFDPRAAADAHQVMPSHLNPDQKAAVEKVLSAQDYALILGMPGTGKTTTTAEIIKALTRAGKSVLLTSYTHSAVDNILLKLVDGDGPSILRLGNHDKILPSLRSYALSPADYATSLDAIEDKLMTPQVVATTCLGINEPIFAKRRFDVCIVDEASQVTLPTCLGPLRFAERFVLVGDHYQLPPLVRNKAALEGGLDVSLFKRLSEAHPAAVVNLTRQYRMNADIMSLSNTLVYGDLLRSGDETIGRRLLTLPCAPTASVPADWIRDVMDPKRSVLFVDTDSLPARERRDGSLIDNPIEAELVQKIVAQLSKCGVPEEAIAVLTPYRQQVNLLTSQLAGHPAVEVLTADRSQGRDKDCIIISLVRSNTTKNAGDLLRDRRRINVCLTRAKCKLIIVGSRSTVSHAPVMAELLDLVIARGWLYSMPSGSFDVAASHTRPIVAGAAVAKTPRRGGGSLAMKRPLPSDILNSL</sequence>
<evidence type="ECO:0000256" key="20">
    <source>
        <dbReference type="ARBA" id="ARBA00047995"/>
    </source>
</evidence>
<feature type="region of interest" description="Disordered" evidence="21">
    <location>
        <begin position="22"/>
        <end position="166"/>
    </location>
</feature>
<keyword evidence="16" id="KW-0238">DNA-binding</keyword>
<evidence type="ECO:0000256" key="5">
    <source>
        <dbReference type="ARBA" id="ARBA00022485"/>
    </source>
</evidence>
<dbReference type="GO" id="GO:0005524">
    <property type="term" value="F:ATP binding"/>
    <property type="evidence" value="ECO:0007669"/>
    <property type="project" value="UniProtKB-KW"/>
</dbReference>
<name>A0A2S5BGR7_9BASI</name>
<reference evidence="25 26" key="1">
    <citation type="journal article" date="2018" name="Front. Microbiol.">
        <title>Prospects for Fungal Bioremediation of Acidic Radioactive Waste Sites: Characterization and Genome Sequence of Rhodotorula taiwanensis MD1149.</title>
        <authorList>
            <person name="Tkavc R."/>
            <person name="Matrosova V.Y."/>
            <person name="Grichenko O.E."/>
            <person name="Gostincar C."/>
            <person name="Volpe R.P."/>
            <person name="Klimenkova P."/>
            <person name="Gaidamakova E.K."/>
            <person name="Zhou C.E."/>
            <person name="Stewart B.J."/>
            <person name="Lyman M.G."/>
            <person name="Malfatti S.A."/>
            <person name="Rubinfeld B."/>
            <person name="Courtot M."/>
            <person name="Singh J."/>
            <person name="Dalgard C.L."/>
            <person name="Hamilton T."/>
            <person name="Frey K.G."/>
            <person name="Gunde-Cimerman N."/>
            <person name="Dugan L."/>
            <person name="Daly M.J."/>
        </authorList>
    </citation>
    <scope>NUCLEOTIDE SEQUENCE [LARGE SCALE GENOMIC DNA]</scope>
    <source>
        <strain evidence="25 26">MD1149</strain>
    </source>
</reference>
<keyword evidence="10" id="KW-0227">DNA damage</keyword>
<evidence type="ECO:0000256" key="15">
    <source>
        <dbReference type="ARBA" id="ARBA00023014"/>
    </source>
</evidence>
<evidence type="ECO:0000256" key="12">
    <source>
        <dbReference type="ARBA" id="ARBA00022806"/>
    </source>
</evidence>
<protein>
    <recommendedName>
        <fullName evidence="4">DNA helicase</fullName>
        <ecNumber evidence="4">3.6.4.12</ecNumber>
    </recommendedName>
</protein>
<evidence type="ECO:0000313" key="26">
    <source>
        <dbReference type="Proteomes" id="UP000237144"/>
    </source>
</evidence>
<feature type="domain" description="DNA2/NAM7 helicase helicase" evidence="23">
    <location>
        <begin position="1005"/>
        <end position="1068"/>
    </location>
</feature>
<dbReference type="CDD" id="cd22318">
    <property type="entry name" value="DNA2_N-like"/>
    <property type="match status" value="1"/>
</dbReference>
<dbReference type="STRING" id="741276.A0A2S5BGR7"/>
<dbReference type="GO" id="GO:0005634">
    <property type="term" value="C:nucleus"/>
    <property type="evidence" value="ECO:0007669"/>
    <property type="project" value="UniProtKB-SubCell"/>
</dbReference>
<comment type="caution">
    <text evidence="25">The sequence shown here is derived from an EMBL/GenBank/DDBJ whole genome shotgun (WGS) entry which is preliminary data.</text>
</comment>
<evidence type="ECO:0000256" key="19">
    <source>
        <dbReference type="ARBA" id="ARBA00023268"/>
    </source>
</evidence>
<dbReference type="OrthoDB" id="6513042at2759"/>
<dbReference type="EC" id="3.6.4.12" evidence="4"/>
<evidence type="ECO:0000256" key="8">
    <source>
        <dbReference type="ARBA" id="ARBA00022723"/>
    </source>
</evidence>
<evidence type="ECO:0000256" key="17">
    <source>
        <dbReference type="ARBA" id="ARBA00023204"/>
    </source>
</evidence>
<organism evidence="25 26">
    <name type="scientific">Rhodotorula taiwanensis</name>
    <dbReference type="NCBI Taxonomy" id="741276"/>
    <lineage>
        <taxon>Eukaryota</taxon>
        <taxon>Fungi</taxon>
        <taxon>Dikarya</taxon>
        <taxon>Basidiomycota</taxon>
        <taxon>Pucciniomycotina</taxon>
        <taxon>Microbotryomycetes</taxon>
        <taxon>Sporidiobolales</taxon>
        <taxon>Sporidiobolaceae</taxon>
        <taxon>Rhodotorula</taxon>
    </lineage>
</organism>
<evidence type="ECO:0000256" key="1">
    <source>
        <dbReference type="ARBA" id="ARBA00001966"/>
    </source>
</evidence>
<dbReference type="InterPro" id="IPR014808">
    <property type="entry name" value="DNA_replication_fac_Dna2_N"/>
</dbReference>
<keyword evidence="9" id="KW-0547">Nucleotide-binding</keyword>
<dbReference type="Proteomes" id="UP000237144">
    <property type="component" value="Unassembled WGS sequence"/>
</dbReference>
<dbReference type="PANTHER" id="PTHR43788:SF8">
    <property type="entry name" value="DNA-BINDING PROTEIN SMUBP-2"/>
    <property type="match status" value="1"/>
</dbReference>
<comment type="cofactor">
    <cofactor evidence="1">
        <name>[4Fe-4S] cluster</name>
        <dbReference type="ChEBI" id="CHEBI:49883"/>
    </cofactor>
</comment>
<comment type="similarity">
    <text evidence="3">Belongs to the DNA2/NAM7 helicase family.</text>
</comment>
<evidence type="ECO:0000256" key="18">
    <source>
        <dbReference type="ARBA" id="ARBA00023242"/>
    </source>
</evidence>
<keyword evidence="14" id="KW-0408">Iron</keyword>
<keyword evidence="7" id="KW-0540">Nuclease</keyword>
<dbReference type="Gene3D" id="3.90.320.10">
    <property type="match status" value="1"/>
</dbReference>
<feature type="compositionally biased region" description="Basic and acidic residues" evidence="21">
    <location>
        <begin position="115"/>
        <end position="129"/>
    </location>
</feature>
<dbReference type="GO" id="GO:0006260">
    <property type="term" value="P:DNA replication"/>
    <property type="evidence" value="ECO:0007669"/>
    <property type="project" value="UniProtKB-KW"/>
</dbReference>
<dbReference type="Pfam" id="PF13087">
    <property type="entry name" value="AAA_12"/>
    <property type="match status" value="1"/>
</dbReference>
<evidence type="ECO:0000256" key="7">
    <source>
        <dbReference type="ARBA" id="ARBA00022722"/>
    </source>
</evidence>
<dbReference type="InterPro" id="IPR011604">
    <property type="entry name" value="PDDEXK-like_dom_sf"/>
</dbReference>
<dbReference type="GO" id="GO:0003677">
    <property type="term" value="F:DNA binding"/>
    <property type="evidence" value="ECO:0007669"/>
    <property type="project" value="UniProtKB-KW"/>
</dbReference>
<dbReference type="CDD" id="cd18808">
    <property type="entry name" value="SF1_C_Upf1"/>
    <property type="match status" value="1"/>
</dbReference>
<dbReference type="InterPro" id="IPR050534">
    <property type="entry name" value="Coronavir_polyprotein_1ab"/>
</dbReference>
<evidence type="ECO:0000256" key="3">
    <source>
        <dbReference type="ARBA" id="ARBA00007913"/>
    </source>
</evidence>
<keyword evidence="6" id="KW-0235">DNA replication</keyword>
<dbReference type="GO" id="GO:0017116">
    <property type="term" value="F:single-stranded DNA helicase activity"/>
    <property type="evidence" value="ECO:0007669"/>
    <property type="project" value="InterPro"/>
</dbReference>
<feature type="domain" description="DNA2/NAM7 helicase helicase" evidence="23">
    <location>
        <begin position="899"/>
        <end position="989"/>
    </location>
</feature>
<comment type="catalytic activity">
    <reaction evidence="20">
        <text>ATP + H2O = ADP + phosphate + H(+)</text>
        <dbReference type="Rhea" id="RHEA:13065"/>
        <dbReference type="ChEBI" id="CHEBI:15377"/>
        <dbReference type="ChEBI" id="CHEBI:15378"/>
        <dbReference type="ChEBI" id="CHEBI:30616"/>
        <dbReference type="ChEBI" id="CHEBI:43474"/>
        <dbReference type="ChEBI" id="CHEBI:456216"/>
        <dbReference type="EC" id="3.6.4.12"/>
    </reaction>
</comment>
<dbReference type="FunFam" id="3.40.50.300:FF:001170">
    <property type="entry name" value="DNA replication helicase Dna2"/>
    <property type="match status" value="1"/>
</dbReference>
<dbReference type="GO" id="GO:0043139">
    <property type="term" value="F:5'-3' DNA helicase activity"/>
    <property type="evidence" value="ECO:0007669"/>
    <property type="project" value="TreeGrafter"/>
</dbReference>
<dbReference type="GO" id="GO:0006281">
    <property type="term" value="P:DNA repair"/>
    <property type="evidence" value="ECO:0007669"/>
    <property type="project" value="UniProtKB-KW"/>
</dbReference>
<keyword evidence="19" id="KW-0511">Multifunctional enzyme</keyword>
<evidence type="ECO:0000256" key="6">
    <source>
        <dbReference type="ARBA" id="ARBA00022705"/>
    </source>
</evidence>
<comment type="subcellular location">
    <subcellularLocation>
        <location evidence="2">Nucleus</location>
    </subcellularLocation>
</comment>
<dbReference type="InterPro" id="IPR041679">
    <property type="entry name" value="DNA2/NAM7-like_C"/>
</dbReference>
<dbReference type="CDD" id="cd18041">
    <property type="entry name" value="DEXXQc_DNA2"/>
    <property type="match status" value="1"/>
</dbReference>
<gene>
    <name evidence="25" type="ORF">BMF94_1041</name>
</gene>
<dbReference type="GO" id="GO:0046872">
    <property type="term" value="F:metal ion binding"/>
    <property type="evidence" value="ECO:0007669"/>
    <property type="project" value="UniProtKB-KW"/>
</dbReference>
<feature type="compositionally biased region" description="Polar residues" evidence="21">
    <location>
        <begin position="57"/>
        <end position="68"/>
    </location>
</feature>
<feature type="domain" description="DNA replication factor Dna2 N-terminal" evidence="22">
    <location>
        <begin position="282"/>
        <end position="488"/>
    </location>
</feature>
<evidence type="ECO:0000259" key="23">
    <source>
        <dbReference type="Pfam" id="PF13086"/>
    </source>
</evidence>
<keyword evidence="15" id="KW-0411">Iron-sulfur</keyword>
<keyword evidence="12" id="KW-0347">Helicase</keyword>
<dbReference type="InterPro" id="IPR027417">
    <property type="entry name" value="P-loop_NTPase"/>
</dbReference>
<evidence type="ECO:0000256" key="10">
    <source>
        <dbReference type="ARBA" id="ARBA00022763"/>
    </source>
</evidence>
<evidence type="ECO:0000256" key="21">
    <source>
        <dbReference type="SAM" id="MobiDB-lite"/>
    </source>
</evidence>
<dbReference type="SUPFAM" id="SSF52540">
    <property type="entry name" value="P-loop containing nucleoside triphosphate hydrolases"/>
    <property type="match status" value="1"/>
</dbReference>
<evidence type="ECO:0000313" key="25">
    <source>
        <dbReference type="EMBL" id="POY75957.1"/>
    </source>
</evidence>
<dbReference type="Gene3D" id="3.40.50.300">
    <property type="entry name" value="P-loop containing nucleotide triphosphate hydrolases"/>
    <property type="match status" value="3"/>
</dbReference>
<evidence type="ECO:0000256" key="9">
    <source>
        <dbReference type="ARBA" id="ARBA00022741"/>
    </source>
</evidence>
<evidence type="ECO:0000256" key="11">
    <source>
        <dbReference type="ARBA" id="ARBA00022801"/>
    </source>
</evidence>
<evidence type="ECO:0000256" key="2">
    <source>
        <dbReference type="ARBA" id="ARBA00004123"/>
    </source>
</evidence>
<accession>A0A2S5BGR7</accession>
<feature type="region of interest" description="Disordered" evidence="21">
    <location>
        <begin position="580"/>
        <end position="606"/>
    </location>
</feature>
<proteinExistence type="inferred from homology"/>
<dbReference type="PANTHER" id="PTHR43788">
    <property type="entry name" value="DNA2/NAM7 HELICASE FAMILY MEMBER"/>
    <property type="match status" value="1"/>
</dbReference>
<keyword evidence="18" id="KW-0539">Nucleus</keyword>
<dbReference type="GO" id="GO:0016887">
    <property type="term" value="F:ATP hydrolysis activity"/>
    <property type="evidence" value="ECO:0007669"/>
    <property type="project" value="RHEA"/>
</dbReference>
<evidence type="ECO:0000256" key="4">
    <source>
        <dbReference type="ARBA" id="ARBA00012551"/>
    </source>
</evidence>
<evidence type="ECO:0000256" key="14">
    <source>
        <dbReference type="ARBA" id="ARBA00023004"/>
    </source>
</evidence>
<keyword evidence="26" id="KW-1185">Reference proteome</keyword>
<evidence type="ECO:0000256" key="16">
    <source>
        <dbReference type="ARBA" id="ARBA00023125"/>
    </source>
</evidence>
<feature type="compositionally biased region" description="Low complexity" evidence="21">
    <location>
        <begin position="36"/>
        <end position="45"/>
    </location>
</feature>
<dbReference type="Pfam" id="PF13086">
    <property type="entry name" value="AAA_11"/>
    <property type="match status" value="2"/>
</dbReference>
<evidence type="ECO:0000259" key="24">
    <source>
        <dbReference type="Pfam" id="PF13087"/>
    </source>
</evidence>
<evidence type="ECO:0000256" key="13">
    <source>
        <dbReference type="ARBA" id="ARBA00022840"/>
    </source>
</evidence>
<dbReference type="InterPro" id="IPR047187">
    <property type="entry name" value="SF1_C_Upf1"/>
</dbReference>
<dbReference type="GO" id="GO:0004518">
    <property type="term" value="F:nuclease activity"/>
    <property type="evidence" value="ECO:0007669"/>
    <property type="project" value="UniProtKB-KW"/>
</dbReference>
<keyword evidence="17" id="KW-0234">DNA repair</keyword>
<dbReference type="Pfam" id="PF08696">
    <property type="entry name" value="Dna2"/>
    <property type="match status" value="1"/>
</dbReference>
<keyword evidence="13" id="KW-0067">ATP-binding</keyword>
<evidence type="ECO:0000259" key="22">
    <source>
        <dbReference type="Pfam" id="PF08696"/>
    </source>
</evidence>
<dbReference type="GO" id="GO:0051539">
    <property type="term" value="F:4 iron, 4 sulfur cluster binding"/>
    <property type="evidence" value="ECO:0007669"/>
    <property type="project" value="UniProtKB-KW"/>
</dbReference>
<dbReference type="EMBL" id="PJQD01000009">
    <property type="protein sequence ID" value="POY75957.1"/>
    <property type="molecule type" value="Genomic_DNA"/>
</dbReference>
<keyword evidence="5" id="KW-0004">4Fe-4S</keyword>
<dbReference type="InterPro" id="IPR026851">
    <property type="entry name" value="Dna2/JHS1_DEXXQ-box"/>
</dbReference>